<evidence type="ECO:0000313" key="3">
    <source>
        <dbReference type="Proteomes" id="UP000186744"/>
    </source>
</evidence>
<evidence type="ECO:0000256" key="1">
    <source>
        <dbReference type="SAM" id="MobiDB-lite"/>
    </source>
</evidence>
<dbReference type="RefSeq" id="WP_076552747.1">
    <property type="nucleotide sequence ID" value="NZ_FTOL01000005.1"/>
</dbReference>
<gene>
    <name evidence="2" type="ORF">SAMN05421786_10594</name>
</gene>
<feature type="compositionally biased region" description="Low complexity" evidence="1">
    <location>
        <begin position="11"/>
        <end position="20"/>
    </location>
</feature>
<feature type="region of interest" description="Disordered" evidence="1">
    <location>
        <begin position="1"/>
        <end position="20"/>
    </location>
</feature>
<dbReference type="OrthoDB" id="1404627at2"/>
<keyword evidence="3" id="KW-1185">Reference proteome</keyword>
<reference evidence="3" key="1">
    <citation type="submission" date="2017-01" db="EMBL/GenBank/DDBJ databases">
        <authorList>
            <person name="Varghese N."/>
            <person name="Submissions S."/>
        </authorList>
    </citation>
    <scope>NUCLEOTIDE SEQUENCE [LARGE SCALE GENOMIC DNA]</scope>
    <source>
        <strain evidence="3">DSM 18017</strain>
    </source>
</reference>
<protein>
    <recommendedName>
        <fullName evidence="4">Clindamycin resistance transfer factor BtgB</fullName>
    </recommendedName>
</protein>
<name>A0A1N7PE45_9FLAO</name>
<evidence type="ECO:0008006" key="4">
    <source>
        <dbReference type="Google" id="ProtNLM"/>
    </source>
</evidence>
<organism evidence="2 3">
    <name type="scientific">Chryseobacterium ureilyticum</name>
    <dbReference type="NCBI Taxonomy" id="373668"/>
    <lineage>
        <taxon>Bacteria</taxon>
        <taxon>Pseudomonadati</taxon>
        <taxon>Bacteroidota</taxon>
        <taxon>Flavobacteriia</taxon>
        <taxon>Flavobacteriales</taxon>
        <taxon>Weeksellaceae</taxon>
        <taxon>Chryseobacterium group</taxon>
        <taxon>Chryseobacterium</taxon>
    </lineage>
</organism>
<dbReference type="AlphaFoldDB" id="A0A1N7PE45"/>
<dbReference type="EMBL" id="FTOL01000005">
    <property type="protein sequence ID" value="SIT08816.1"/>
    <property type="molecule type" value="Genomic_DNA"/>
</dbReference>
<dbReference type="Pfam" id="PF18976">
    <property type="entry name" value="DUF5712"/>
    <property type="match status" value="1"/>
</dbReference>
<dbReference type="InterPro" id="IPR043766">
    <property type="entry name" value="BfmA-like"/>
</dbReference>
<sequence length="253" mass="29381">MNIKIQGGESGKYSNSGSSSNLVDYLEHEDLERMKEGKQVEHFFSHDQDRVPSAEVVESLDNNKQKLTKEDAKFFVITVSPSEKELQQIGKTSQERSNALKDYVRNEVMQRYAENFGKGLQAKDIMYYAKIHHERNMKNNIDMHVHVVVSRKSLDKRMKLSPMTNHKNTTKGQVKGGFDRKNFIQKSEDAFDKKFAFQRNYKQSFEYCNAIKNGTIEERKRVIETAVKQESAKQYEIKKTVEQNKKNNQGLSL</sequence>
<dbReference type="Proteomes" id="UP000186744">
    <property type="component" value="Unassembled WGS sequence"/>
</dbReference>
<accession>A0A1N7PE45</accession>
<evidence type="ECO:0000313" key="2">
    <source>
        <dbReference type="EMBL" id="SIT08816.1"/>
    </source>
</evidence>
<dbReference type="STRING" id="373668.SAMN05421786_10594"/>
<proteinExistence type="predicted"/>